<evidence type="ECO:0000259" key="7">
    <source>
        <dbReference type="Pfam" id="PF01232"/>
    </source>
</evidence>
<dbReference type="Pfam" id="PF08125">
    <property type="entry name" value="Mannitol_dh_C"/>
    <property type="match status" value="1"/>
</dbReference>
<dbReference type="PROSITE" id="PS00974">
    <property type="entry name" value="MANNITOL_DHGENASE"/>
    <property type="match status" value="1"/>
</dbReference>
<dbReference type="EC" id="1.1.1.17" evidence="2"/>
<comment type="caution">
    <text evidence="9">The sequence shown here is derived from an EMBL/GenBank/DDBJ whole genome shotgun (WGS) entry which is preliminary data.</text>
</comment>
<dbReference type="InterPro" id="IPR050988">
    <property type="entry name" value="Mannitol_DH/Oxidoreductase"/>
</dbReference>
<dbReference type="InterPro" id="IPR013118">
    <property type="entry name" value="Mannitol_DH_C"/>
</dbReference>
<protein>
    <recommendedName>
        <fullName evidence="3">Mannitol-1-phosphate 5-dehydrogenase</fullName>
        <ecNumber evidence="2">1.1.1.17</ecNumber>
    </recommendedName>
</protein>
<dbReference type="OrthoDB" id="271711at2"/>
<dbReference type="PRINTS" id="PR00084">
    <property type="entry name" value="MTLDHDRGNASE"/>
</dbReference>
<keyword evidence="4 9" id="KW-0560">Oxidoreductase</keyword>
<dbReference type="Gene3D" id="3.40.50.720">
    <property type="entry name" value="NAD(P)-binding Rossmann-like Domain"/>
    <property type="match status" value="1"/>
</dbReference>
<evidence type="ECO:0000256" key="6">
    <source>
        <dbReference type="ARBA" id="ARBA00048615"/>
    </source>
</evidence>
<keyword evidence="5" id="KW-0520">NAD</keyword>
<dbReference type="EMBL" id="JYIT01000060">
    <property type="protein sequence ID" value="KJL26861.1"/>
    <property type="molecule type" value="Genomic_DNA"/>
</dbReference>
<dbReference type="Proteomes" id="UP000033448">
    <property type="component" value="Unassembled WGS sequence"/>
</dbReference>
<proteinExistence type="inferred from homology"/>
<dbReference type="PATRIC" id="fig|582680.7.peg.795"/>
<dbReference type="Gene3D" id="1.10.1040.10">
    <property type="entry name" value="N-(1-d-carboxylethyl)-l-norvaline Dehydrogenase, domain 2"/>
    <property type="match status" value="1"/>
</dbReference>
<organism evidence="9 10">
    <name type="scientific">Microbacterium azadirachtae</name>
    <dbReference type="NCBI Taxonomy" id="582680"/>
    <lineage>
        <taxon>Bacteria</taxon>
        <taxon>Bacillati</taxon>
        <taxon>Actinomycetota</taxon>
        <taxon>Actinomycetes</taxon>
        <taxon>Micrococcales</taxon>
        <taxon>Microbacteriaceae</taxon>
        <taxon>Microbacterium</taxon>
    </lineage>
</organism>
<accession>A0A0F0L5R0</accession>
<dbReference type="PANTHER" id="PTHR43362">
    <property type="entry name" value="MANNITOL DEHYDROGENASE DSF1-RELATED"/>
    <property type="match status" value="1"/>
</dbReference>
<dbReference type="GO" id="GO:0019594">
    <property type="term" value="P:mannitol metabolic process"/>
    <property type="evidence" value="ECO:0007669"/>
    <property type="project" value="InterPro"/>
</dbReference>
<feature type="domain" description="Mannitol dehydrogenase C-terminal" evidence="8">
    <location>
        <begin position="258"/>
        <end position="441"/>
    </location>
</feature>
<dbReference type="InterPro" id="IPR013328">
    <property type="entry name" value="6PGD_dom2"/>
</dbReference>
<dbReference type="RefSeq" id="WP_045249507.1">
    <property type="nucleotide sequence ID" value="NZ_JYIT01000060.1"/>
</dbReference>
<dbReference type="SUPFAM" id="SSF51735">
    <property type="entry name" value="NAD(P)-binding Rossmann-fold domains"/>
    <property type="match status" value="1"/>
</dbReference>
<feature type="domain" description="Mannitol dehydrogenase N-terminal" evidence="7">
    <location>
        <begin position="17"/>
        <end position="249"/>
    </location>
</feature>
<dbReference type="InterPro" id="IPR000669">
    <property type="entry name" value="Mannitol_DH"/>
</dbReference>
<dbReference type="GO" id="GO:0008926">
    <property type="term" value="F:mannitol-1-phosphate 5-dehydrogenase activity"/>
    <property type="evidence" value="ECO:0007669"/>
    <property type="project" value="UniProtKB-EC"/>
</dbReference>
<dbReference type="InterPro" id="IPR008927">
    <property type="entry name" value="6-PGluconate_DH-like_C_sf"/>
</dbReference>
<gene>
    <name evidence="9" type="primary">mtlK</name>
    <name evidence="9" type="ORF">RL72_00768</name>
</gene>
<dbReference type="AlphaFoldDB" id="A0A0F0L5R0"/>
<dbReference type="SUPFAM" id="SSF48179">
    <property type="entry name" value="6-phosphogluconate dehydrogenase C-terminal domain-like"/>
    <property type="match status" value="1"/>
</dbReference>
<comment type="catalytic activity">
    <reaction evidence="6">
        <text>D-mannitol 1-phosphate + NAD(+) = beta-D-fructose 6-phosphate + NADH + H(+)</text>
        <dbReference type="Rhea" id="RHEA:19661"/>
        <dbReference type="ChEBI" id="CHEBI:15378"/>
        <dbReference type="ChEBI" id="CHEBI:57540"/>
        <dbReference type="ChEBI" id="CHEBI:57634"/>
        <dbReference type="ChEBI" id="CHEBI:57945"/>
        <dbReference type="ChEBI" id="CHEBI:61381"/>
        <dbReference type="EC" id="1.1.1.17"/>
    </reaction>
</comment>
<name>A0A0F0L5R0_9MICO</name>
<dbReference type="PANTHER" id="PTHR43362:SF1">
    <property type="entry name" value="MANNITOL DEHYDROGENASE 2-RELATED"/>
    <property type="match status" value="1"/>
</dbReference>
<evidence type="ECO:0000256" key="1">
    <source>
        <dbReference type="ARBA" id="ARBA00006541"/>
    </source>
</evidence>
<evidence type="ECO:0000256" key="5">
    <source>
        <dbReference type="ARBA" id="ARBA00023027"/>
    </source>
</evidence>
<dbReference type="InterPro" id="IPR023027">
    <property type="entry name" value="Mannitol_DH_CS"/>
</dbReference>
<evidence type="ECO:0000313" key="9">
    <source>
        <dbReference type="EMBL" id="KJL26861.1"/>
    </source>
</evidence>
<keyword evidence="10" id="KW-1185">Reference proteome</keyword>
<dbReference type="InterPro" id="IPR013131">
    <property type="entry name" value="Mannitol_DH_N"/>
</dbReference>
<dbReference type="Pfam" id="PF01232">
    <property type="entry name" value="Mannitol_dh"/>
    <property type="match status" value="1"/>
</dbReference>
<comment type="similarity">
    <text evidence="1">Belongs to the mannitol dehydrogenase family.</text>
</comment>
<sequence length="468" mass="50984">MTTLHPIDYDRSRLGVGIVHFGVGNFHRAHQALYLDELASRGLADGWGICGVGVLPADAVMRDALAAGDGVYTLVEQHPSGERAARQVGSISRYLFAPEELDEVLRVLAAPETRIVTLTITEGGYAAADSAVHLSVFDIVIRGLERRRAAGVEPFAVVSCDNLPENGQVARRAFVSAASRLSSELAAWVDSAVPFPSTMVDRITPATTDEHRAIARKEFGATDAWPVLSESFRQWVIEDTFPAGRPPLEEVGVQLVDDVHPYELAKLRILNAGHQALAYFGLLAGYRYAHEAATDPVIRDAVSAYMVEAQVTLNPVIDLDAYREQTLERFANPHVRDTLARLATDGVDRVTTFLLPVLRDRRQRGLSSPRSVAILAAWARYLRLATGPDTALPFTDRRADEVALAVADLERSIPAFLSREAWFGDLAMDAEAVAALAKDIDLIANEANVQLALHRIEDAARAAEGVTR</sequence>
<evidence type="ECO:0000259" key="8">
    <source>
        <dbReference type="Pfam" id="PF08125"/>
    </source>
</evidence>
<evidence type="ECO:0000256" key="3">
    <source>
        <dbReference type="ARBA" id="ARBA00016219"/>
    </source>
</evidence>
<dbReference type="InterPro" id="IPR036291">
    <property type="entry name" value="NAD(P)-bd_dom_sf"/>
</dbReference>
<evidence type="ECO:0000313" key="10">
    <source>
        <dbReference type="Proteomes" id="UP000033448"/>
    </source>
</evidence>
<evidence type="ECO:0000256" key="4">
    <source>
        <dbReference type="ARBA" id="ARBA00023002"/>
    </source>
</evidence>
<reference evidence="9 10" key="1">
    <citation type="submission" date="2015-02" db="EMBL/GenBank/DDBJ databases">
        <title>Draft genome sequences of ten Microbacterium spp. with emphasis on heavy metal contaminated environments.</title>
        <authorList>
            <person name="Corretto E."/>
        </authorList>
    </citation>
    <scope>NUCLEOTIDE SEQUENCE [LARGE SCALE GENOMIC DNA]</scope>
    <source>
        <strain evidence="9 10">DSM 23848</strain>
    </source>
</reference>
<evidence type="ECO:0000256" key="2">
    <source>
        <dbReference type="ARBA" id="ARBA00012939"/>
    </source>
</evidence>